<proteinExistence type="predicted"/>
<keyword evidence="1" id="KW-0489">Methyltransferase</keyword>
<gene>
    <name evidence="1" type="ORF">KP79_PYT17505</name>
</gene>
<sequence length="218" mass="24503">MSAPVDNTFIRELELKNEEKLKIHQLEVGDVGCVVWDAALVMCKYLETADFDGGESWRGLDVVELGAGTGVLGVYAAVYGANVTITDLPEFLPLMNLNIDTNQHHITGRAVAQSLQWGEESLGRTVEYVLLADCIYYEKSLSPLVESICSLCSDTTVVLCCYEQRTTGNKPELERKFLELMLETFNVEDIPLERQDSHFRSADILIKRFWRKTCTEVG</sequence>
<dbReference type="GO" id="GO:0032991">
    <property type="term" value="C:protein-containing complex"/>
    <property type="evidence" value="ECO:0007669"/>
    <property type="project" value="TreeGrafter"/>
</dbReference>
<dbReference type="InterPro" id="IPR029063">
    <property type="entry name" value="SAM-dependent_MTases_sf"/>
</dbReference>
<dbReference type="PANTHER" id="PTHR14614:SF44">
    <property type="entry name" value="PROTEIN N-LYSINE METHYLTRANSFERASE METTL21D"/>
    <property type="match status" value="1"/>
</dbReference>
<dbReference type="Pfam" id="PF10294">
    <property type="entry name" value="Methyltransf_16"/>
    <property type="match status" value="1"/>
</dbReference>
<evidence type="ECO:0000313" key="2">
    <source>
        <dbReference type="Proteomes" id="UP000242188"/>
    </source>
</evidence>
<reference evidence="1 2" key="1">
    <citation type="journal article" date="2017" name="Nat. Ecol. Evol.">
        <title>Scallop genome provides insights into evolution of bilaterian karyotype and development.</title>
        <authorList>
            <person name="Wang S."/>
            <person name="Zhang J."/>
            <person name="Jiao W."/>
            <person name="Li J."/>
            <person name="Xun X."/>
            <person name="Sun Y."/>
            <person name="Guo X."/>
            <person name="Huan P."/>
            <person name="Dong B."/>
            <person name="Zhang L."/>
            <person name="Hu X."/>
            <person name="Sun X."/>
            <person name="Wang J."/>
            <person name="Zhao C."/>
            <person name="Wang Y."/>
            <person name="Wang D."/>
            <person name="Huang X."/>
            <person name="Wang R."/>
            <person name="Lv J."/>
            <person name="Li Y."/>
            <person name="Zhang Z."/>
            <person name="Liu B."/>
            <person name="Lu W."/>
            <person name="Hui Y."/>
            <person name="Liang J."/>
            <person name="Zhou Z."/>
            <person name="Hou R."/>
            <person name="Li X."/>
            <person name="Liu Y."/>
            <person name="Li H."/>
            <person name="Ning X."/>
            <person name="Lin Y."/>
            <person name="Zhao L."/>
            <person name="Xing Q."/>
            <person name="Dou J."/>
            <person name="Li Y."/>
            <person name="Mao J."/>
            <person name="Guo H."/>
            <person name="Dou H."/>
            <person name="Li T."/>
            <person name="Mu C."/>
            <person name="Jiang W."/>
            <person name="Fu Q."/>
            <person name="Fu X."/>
            <person name="Miao Y."/>
            <person name="Liu J."/>
            <person name="Yu Q."/>
            <person name="Li R."/>
            <person name="Liao H."/>
            <person name="Li X."/>
            <person name="Kong Y."/>
            <person name="Jiang Z."/>
            <person name="Chourrout D."/>
            <person name="Li R."/>
            <person name="Bao Z."/>
        </authorList>
    </citation>
    <scope>NUCLEOTIDE SEQUENCE [LARGE SCALE GENOMIC DNA]</scope>
    <source>
        <strain evidence="1 2">PY_sf001</strain>
    </source>
</reference>
<keyword evidence="2" id="KW-1185">Reference proteome</keyword>
<evidence type="ECO:0000313" key="1">
    <source>
        <dbReference type="EMBL" id="OWF49511.1"/>
    </source>
</evidence>
<dbReference type="OrthoDB" id="413520at2759"/>
<keyword evidence="1" id="KW-0808">Transferase</keyword>
<dbReference type="STRING" id="6573.A0A210QLG8"/>
<protein>
    <submittedName>
        <fullName evidence="1">Protein-lysine methyltransferase METTL21D</fullName>
    </submittedName>
</protein>
<dbReference type="PANTHER" id="PTHR14614">
    <property type="entry name" value="HEPATOCELLULAR CARCINOMA-ASSOCIATED ANTIGEN"/>
    <property type="match status" value="1"/>
</dbReference>
<comment type="caution">
    <text evidence="1">The sequence shown here is derived from an EMBL/GenBank/DDBJ whole genome shotgun (WGS) entry which is preliminary data.</text>
</comment>
<dbReference type="EMBL" id="NEDP02003088">
    <property type="protein sequence ID" value="OWF49511.1"/>
    <property type="molecule type" value="Genomic_DNA"/>
</dbReference>
<accession>A0A210QLG8</accession>
<organism evidence="1 2">
    <name type="scientific">Mizuhopecten yessoensis</name>
    <name type="common">Japanese scallop</name>
    <name type="synonym">Patinopecten yessoensis</name>
    <dbReference type="NCBI Taxonomy" id="6573"/>
    <lineage>
        <taxon>Eukaryota</taxon>
        <taxon>Metazoa</taxon>
        <taxon>Spiralia</taxon>
        <taxon>Lophotrochozoa</taxon>
        <taxon>Mollusca</taxon>
        <taxon>Bivalvia</taxon>
        <taxon>Autobranchia</taxon>
        <taxon>Pteriomorphia</taxon>
        <taxon>Pectinida</taxon>
        <taxon>Pectinoidea</taxon>
        <taxon>Pectinidae</taxon>
        <taxon>Mizuhopecten</taxon>
    </lineage>
</organism>
<dbReference type="GO" id="GO:0005829">
    <property type="term" value="C:cytosol"/>
    <property type="evidence" value="ECO:0007669"/>
    <property type="project" value="TreeGrafter"/>
</dbReference>
<dbReference type="Gene3D" id="3.40.50.150">
    <property type="entry name" value="Vaccinia Virus protein VP39"/>
    <property type="match status" value="1"/>
</dbReference>
<name>A0A210QLG8_MIZYE</name>
<dbReference type="SUPFAM" id="SSF53335">
    <property type="entry name" value="S-adenosyl-L-methionine-dependent methyltransferases"/>
    <property type="match status" value="1"/>
</dbReference>
<dbReference type="GO" id="GO:0008168">
    <property type="term" value="F:methyltransferase activity"/>
    <property type="evidence" value="ECO:0007669"/>
    <property type="project" value="UniProtKB-KW"/>
</dbReference>
<dbReference type="Proteomes" id="UP000242188">
    <property type="component" value="Unassembled WGS sequence"/>
</dbReference>
<dbReference type="InterPro" id="IPR019410">
    <property type="entry name" value="Methyltransf_16"/>
</dbReference>
<dbReference type="GO" id="GO:0032259">
    <property type="term" value="P:methylation"/>
    <property type="evidence" value="ECO:0007669"/>
    <property type="project" value="UniProtKB-KW"/>
</dbReference>
<dbReference type="AlphaFoldDB" id="A0A210QLG8"/>